<dbReference type="SMART" id="SM00507">
    <property type="entry name" value="HNHc"/>
    <property type="match status" value="1"/>
</dbReference>
<dbReference type="PANTHER" id="PTHR33877:SF2">
    <property type="entry name" value="OS07G0170200 PROTEIN"/>
    <property type="match status" value="1"/>
</dbReference>
<keyword evidence="2" id="KW-0255">Endonuclease</keyword>
<gene>
    <name evidence="2" type="ORF">SCABRO_01400</name>
</gene>
<evidence type="ECO:0000313" key="3">
    <source>
        <dbReference type="Proteomes" id="UP000030652"/>
    </source>
</evidence>
<protein>
    <submittedName>
        <fullName evidence="2">Endonuclease</fullName>
    </submittedName>
</protein>
<evidence type="ECO:0000313" key="2">
    <source>
        <dbReference type="EMBL" id="KHE92856.1"/>
    </source>
</evidence>
<dbReference type="InterPro" id="IPR003615">
    <property type="entry name" value="HNH_nuc"/>
</dbReference>
<dbReference type="GO" id="GO:0004519">
    <property type="term" value="F:endonuclease activity"/>
    <property type="evidence" value="ECO:0007669"/>
    <property type="project" value="UniProtKB-KW"/>
</dbReference>
<proteinExistence type="predicted"/>
<keyword evidence="2" id="KW-0540">Nuclease</keyword>
<dbReference type="EMBL" id="JRYO01000087">
    <property type="protein sequence ID" value="KHE92856.1"/>
    <property type="molecule type" value="Genomic_DNA"/>
</dbReference>
<dbReference type="InterPro" id="IPR052892">
    <property type="entry name" value="NA-targeting_endonuclease"/>
</dbReference>
<feature type="domain" description="HNH nuclease" evidence="1">
    <location>
        <begin position="105"/>
        <end position="158"/>
    </location>
</feature>
<dbReference type="Pfam" id="PF14279">
    <property type="entry name" value="HNH_5"/>
    <property type="match status" value="1"/>
</dbReference>
<dbReference type="Gene3D" id="1.10.30.50">
    <property type="match status" value="1"/>
</dbReference>
<accession>A0A0B0ELK7</accession>
<dbReference type="CDD" id="cd00085">
    <property type="entry name" value="HNHc"/>
    <property type="match status" value="1"/>
</dbReference>
<sequence length="211" mass="23997">MQSTSALESSVLVLNKFFAAVHIVNAKRAFTMLCKESAEVVSVDDGQYNSYDFSSWIDVSAFKLECGLSDNDQYESIKTFSLEVRVPRIIRLVVYDKLPKANVKFNRKNLFARDNNKCQYCGKKVPTSELSLDHVIPRTQGGTNHWENIVCACTNCNKHKGGRRPEEAGMKLICKPVKPRHCPVIQLKLGSNKYNSWKQFLNNAYWSVPLE</sequence>
<name>A0A0B0ELK7_9BACT</name>
<dbReference type="eggNOG" id="COG1403">
    <property type="taxonomic scope" value="Bacteria"/>
</dbReference>
<keyword evidence="2" id="KW-0378">Hydrolase</keyword>
<evidence type="ECO:0000259" key="1">
    <source>
        <dbReference type="SMART" id="SM00507"/>
    </source>
</evidence>
<dbReference type="PANTHER" id="PTHR33877">
    <property type="entry name" value="SLL1193 PROTEIN"/>
    <property type="match status" value="1"/>
</dbReference>
<dbReference type="Proteomes" id="UP000030652">
    <property type="component" value="Unassembled WGS sequence"/>
</dbReference>
<dbReference type="AlphaFoldDB" id="A0A0B0ELK7"/>
<organism evidence="2 3">
    <name type="scientific">Candidatus Scalindua brodae</name>
    <dbReference type="NCBI Taxonomy" id="237368"/>
    <lineage>
        <taxon>Bacteria</taxon>
        <taxon>Pseudomonadati</taxon>
        <taxon>Planctomycetota</taxon>
        <taxon>Candidatus Brocadiia</taxon>
        <taxon>Candidatus Brocadiales</taxon>
        <taxon>Candidatus Scalinduaceae</taxon>
        <taxon>Candidatus Scalindua</taxon>
    </lineage>
</organism>
<comment type="caution">
    <text evidence="2">The sequence shown here is derived from an EMBL/GenBank/DDBJ whole genome shotgun (WGS) entry which is preliminary data.</text>
</comment>
<reference evidence="2 3" key="1">
    <citation type="submission" date="2014-10" db="EMBL/GenBank/DDBJ databases">
        <title>Draft genome of anammox bacterium scalindua brodae, obtained using differential coverage binning of sequence data from two enrichment reactors.</title>
        <authorList>
            <person name="Speth D.R."/>
            <person name="Russ L."/>
            <person name="Kartal B."/>
            <person name="Op den Camp H.J."/>
            <person name="Dutilh B.E."/>
            <person name="Jetten M.S."/>
        </authorList>
    </citation>
    <scope>NUCLEOTIDE SEQUENCE [LARGE SCALE GENOMIC DNA]</scope>
    <source>
        <strain evidence="2">RU1</strain>
    </source>
</reference>
<dbReference type="InterPro" id="IPR029471">
    <property type="entry name" value="HNH_5"/>
</dbReference>